<dbReference type="EMBL" id="CP035493">
    <property type="protein sequence ID" value="QAY71269.1"/>
    <property type="molecule type" value="Genomic_DNA"/>
</dbReference>
<dbReference type="Gene3D" id="1.10.1200.10">
    <property type="entry name" value="ACP-like"/>
    <property type="match status" value="1"/>
</dbReference>
<dbReference type="Proteomes" id="UP000292118">
    <property type="component" value="Chromosome"/>
</dbReference>
<gene>
    <name evidence="7" type="ORF">ET471_15545</name>
</gene>
<dbReference type="SUPFAM" id="SSF47336">
    <property type="entry name" value="ACP-like"/>
    <property type="match status" value="1"/>
</dbReference>
<keyword evidence="3" id="KW-0378">Hydrolase</keyword>
<dbReference type="OrthoDB" id="9794942at2"/>
<dbReference type="Pfam" id="PF00550">
    <property type="entry name" value="PP-binding"/>
    <property type="match status" value="1"/>
</dbReference>
<dbReference type="InterPro" id="IPR050272">
    <property type="entry name" value="Isochorismatase-like_hydrls"/>
</dbReference>
<dbReference type="KEGG" id="xya:ET471_15545"/>
<dbReference type="InterPro" id="IPR016291">
    <property type="entry name" value="Isochorismatase"/>
</dbReference>
<dbReference type="PANTHER" id="PTHR43540">
    <property type="entry name" value="PEROXYUREIDOACRYLATE/UREIDOACRYLATE AMIDOHYDROLASE-RELATED"/>
    <property type="match status" value="1"/>
</dbReference>
<evidence type="ECO:0000256" key="4">
    <source>
        <dbReference type="ARBA" id="ARBA00048590"/>
    </source>
</evidence>
<dbReference type="RefSeq" id="WP_129189786.1">
    <property type="nucleotide sequence ID" value="NZ_CP035493.1"/>
</dbReference>
<keyword evidence="8" id="KW-1185">Reference proteome</keyword>
<dbReference type="GO" id="GO:0008908">
    <property type="term" value="F:isochorismatase activity"/>
    <property type="evidence" value="ECO:0007669"/>
    <property type="project" value="UniProtKB-EC"/>
</dbReference>
<dbReference type="Gene3D" id="3.40.50.850">
    <property type="entry name" value="Isochorismatase-like"/>
    <property type="match status" value="1"/>
</dbReference>
<dbReference type="Pfam" id="PF00857">
    <property type="entry name" value="Isochorismatase"/>
    <property type="match status" value="1"/>
</dbReference>
<comment type="pathway">
    <text evidence="1">Siderophore biosynthesis.</text>
</comment>
<evidence type="ECO:0000256" key="2">
    <source>
        <dbReference type="ARBA" id="ARBA00012100"/>
    </source>
</evidence>
<accession>A0A4P6FAF8</accession>
<name>A0A4P6FAF8_9MICO</name>
<dbReference type="InterPro" id="IPR036380">
    <property type="entry name" value="Isochorismatase-like_sf"/>
</dbReference>
<protein>
    <recommendedName>
        <fullName evidence="2">isochorismatase</fullName>
        <ecNumber evidence="2">3.3.2.1</ecNumber>
    </recommendedName>
</protein>
<feature type="domain" description="Carrier" evidence="5">
    <location>
        <begin position="230"/>
        <end position="291"/>
    </location>
</feature>
<organism evidence="7 8">
    <name type="scientific">Xylanimonas protaetiae</name>
    <dbReference type="NCBI Taxonomy" id="2509457"/>
    <lineage>
        <taxon>Bacteria</taxon>
        <taxon>Bacillati</taxon>
        <taxon>Actinomycetota</taxon>
        <taxon>Actinomycetes</taxon>
        <taxon>Micrococcales</taxon>
        <taxon>Promicromonosporaceae</taxon>
        <taxon>Xylanimonas</taxon>
    </lineage>
</organism>
<evidence type="ECO:0000259" key="6">
    <source>
        <dbReference type="Pfam" id="PF00857"/>
    </source>
</evidence>
<dbReference type="EC" id="3.3.2.1" evidence="2"/>
<evidence type="ECO:0000256" key="3">
    <source>
        <dbReference type="ARBA" id="ARBA00022801"/>
    </source>
</evidence>
<dbReference type="PANTHER" id="PTHR43540:SF3">
    <property type="entry name" value="ENTEROBACTIN SYNTHASE COMPONENT B"/>
    <property type="match status" value="1"/>
</dbReference>
<dbReference type="InterPro" id="IPR036736">
    <property type="entry name" value="ACP-like_sf"/>
</dbReference>
<dbReference type="AlphaFoldDB" id="A0A4P6FAF8"/>
<evidence type="ECO:0000259" key="5">
    <source>
        <dbReference type="Pfam" id="PF00550"/>
    </source>
</evidence>
<evidence type="ECO:0000313" key="7">
    <source>
        <dbReference type="EMBL" id="QAY71269.1"/>
    </source>
</evidence>
<reference evidence="7 8" key="1">
    <citation type="submission" date="2019-01" db="EMBL/GenBank/DDBJ databases">
        <title>Genome sequencing of strain FW10M-9.</title>
        <authorList>
            <person name="Heo J."/>
            <person name="Kim S.-J."/>
            <person name="Kim J.-S."/>
            <person name="Hong S.-B."/>
            <person name="Kwon S.-W."/>
        </authorList>
    </citation>
    <scope>NUCLEOTIDE SEQUENCE [LARGE SCALE GENOMIC DNA]</scope>
    <source>
        <strain evidence="7 8">FW10M-9</strain>
    </source>
</reference>
<sequence length="302" mass="31285">MAIPSGIDYAAPLGDLPRSRAPWALEPARTAVLVHDLQRYFLEPFAPGCPALVGALDAAARIVAAAREAGVPVVYTAQTGDQDGARRGLQGDLWGPGMRAVAEHVGIVEQVAPAPGDIVLAKHRYSAFALSPLAEHLAAAGRDQLVIVGVYAHIGVTATALDAFQREVRPFVVADGVADFDAARHRLALEHVASCSGVVTLAADVVAALARTAPTTAPATVEPGAAWDAVVREALASLLPAAGVDAAFADADADLFLLGLNSLQAFDLLDVLADSGVDVDFAAFTQRATVAFLREQGRLLAH</sequence>
<dbReference type="SUPFAM" id="SSF52499">
    <property type="entry name" value="Isochorismatase-like hydrolases"/>
    <property type="match status" value="1"/>
</dbReference>
<evidence type="ECO:0000256" key="1">
    <source>
        <dbReference type="ARBA" id="ARBA00004924"/>
    </source>
</evidence>
<dbReference type="InterPro" id="IPR000868">
    <property type="entry name" value="Isochorismatase-like_dom"/>
</dbReference>
<dbReference type="PRINTS" id="PR01398">
    <property type="entry name" value="ISCHRISMTASE"/>
</dbReference>
<feature type="domain" description="Isochorismatase-like" evidence="6">
    <location>
        <begin position="30"/>
        <end position="203"/>
    </location>
</feature>
<proteinExistence type="predicted"/>
<comment type="catalytic activity">
    <reaction evidence="4">
        <text>isochorismate + H2O = (2S,3S)-2,3-dihydroxy-2,3-dihydrobenzoate + pyruvate</text>
        <dbReference type="Rhea" id="RHEA:11112"/>
        <dbReference type="ChEBI" id="CHEBI:15361"/>
        <dbReference type="ChEBI" id="CHEBI:15377"/>
        <dbReference type="ChEBI" id="CHEBI:29780"/>
        <dbReference type="ChEBI" id="CHEBI:58764"/>
        <dbReference type="EC" id="3.3.2.1"/>
    </reaction>
</comment>
<evidence type="ECO:0000313" key="8">
    <source>
        <dbReference type="Proteomes" id="UP000292118"/>
    </source>
</evidence>
<dbReference type="InterPro" id="IPR009081">
    <property type="entry name" value="PP-bd_ACP"/>
</dbReference>